<evidence type="ECO:0000313" key="2">
    <source>
        <dbReference type="EMBL" id="KAK0146639.1"/>
    </source>
</evidence>
<accession>A0AA47MU87</accession>
<name>A0AA47MU87_MERPO</name>
<dbReference type="Gene3D" id="3.60.10.10">
    <property type="entry name" value="Endonuclease/exonuclease/phosphatase"/>
    <property type="match status" value="1"/>
</dbReference>
<dbReference type="Proteomes" id="UP001174136">
    <property type="component" value="Unassembled WGS sequence"/>
</dbReference>
<sequence length="237" mass="27249">MNLMNYVTIYAALWTLFSWLVCGDQRGDNGAGGAPNRITYSREFLLSLQPSARNPDIFSPLLRGLDRDRLSRKIPLKRIRRKRGKRGGVQRRIRKVDFDVRRSLPPLPSILLSNVQSIRNKVDELEAYAKCKREFKETCLLALTETWLGEADRDDELSISGFGHPIRMDRNPTNKAKGGGVCFYVNERNCNTVVVRERICTTDLKLLSISLRPHYLPREFSQLFIFTHGPMLLQPRS</sequence>
<feature type="signal peptide" evidence="1">
    <location>
        <begin position="1"/>
        <end position="23"/>
    </location>
</feature>
<protein>
    <submittedName>
        <fullName evidence="2">Uncharacterized protein</fullName>
    </submittedName>
</protein>
<gene>
    <name evidence="2" type="ORF">N1851_014036</name>
</gene>
<comment type="caution">
    <text evidence="2">The sequence shown here is derived from an EMBL/GenBank/DDBJ whole genome shotgun (WGS) entry which is preliminary data.</text>
</comment>
<feature type="chain" id="PRO_5041310229" evidence="1">
    <location>
        <begin position="24"/>
        <end position="237"/>
    </location>
</feature>
<dbReference type="EMBL" id="JAOPHQ010002563">
    <property type="protein sequence ID" value="KAK0146639.1"/>
    <property type="molecule type" value="Genomic_DNA"/>
</dbReference>
<proteinExistence type="predicted"/>
<organism evidence="2 3">
    <name type="scientific">Merluccius polli</name>
    <name type="common">Benguela hake</name>
    <name type="synonym">Merluccius cadenati</name>
    <dbReference type="NCBI Taxonomy" id="89951"/>
    <lineage>
        <taxon>Eukaryota</taxon>
        <taxon>Metazoa</taxon>
        <taxon>Chordata</taxon>
        <taxon>Craniata</taxon>
        <taxon>Vertebrata</taxon>
        <taxon>Euteleostomi</taxon>
        <taxon>Actinopterygii</taxon>
        <taxon>Neopterygii</taxon>
        <taxon>Teleostei</taxon>
        <taxon>Neoteleostei</taxon>
        <taxon>Acanthomorphata</taxon>
        <taxon>Zeiogadaria</taxon>
        <taxon>Gadariae</taxon>
        <taxon>Gadiformes</taxon>
        <taxon>Gadoidei</taxon>
        <taxon>Merlucciidae</taxon>
        <taxon>Merluccius</taxon>
    </lineage>
</organism>
<dbReference type="AlphaFoldDB" id="A0AA47MU87"/>
<keyword evidence="1" id="KW-0732">Signal</keyword>
<reference evidence="2" key="1">
    <citation type="journal article" date="2023" name="Front. Mar. Sci.">
        <title>A new Merluccius polli reference genome to investigate the effects of global change in West African waters.</title>
        <authorList>
            <person name="Mateo J.L."/>
            <person name="Blanco-Fernandez C."/>
            <person name="Garcia-Vazquez E."/>
            <person name="Machado-Schiaffino G."/>
        </authorList>
    </citation>
    <scope>NUCLEOTIDE SEQUENCE</scope>
    <source>
        <strain evidence="2">C29</strain>
        <tissue evidence="2">Fin</tissue>
    </source>
</reference>
<evidence type="ECO:0000256" key="1">
    <source>
        <dbReference type="SAM" id="SignalP"/>
    </source>
</evidence>
<evidence type="ECO:0000313" key="3">
    <source>
        <dbReference type="Proteomes" id="UP001174136"/>
    </source>
</evidence>
<keyword evidence="3" id="KW-1185">Reference proteome</keyword>
<dbReference type="InterPro" id="IPR036691">
    <property type="entry name" value="Endo/exonu/phosph_ase_sf"/>
</dbReference>